<keyword evidence="2" id="KW-0812">Transmembrane</keyword>
<dbReference type="Proteomes" id="UP001501004">
    <property type="component" value="Unassembled WGS sequence"/>
</dbReference>
<feature type="compositionally biased region" description="Polar residues" evidence="1">
    <location>
        <begin position="409"/>
        <end position="419"/>
    </location>
</feature>
<keyword evidence="5" id="KW-1185">Reference proteome</keyword>
<gene>
    <name evidence="4" type="ORF">GCM10022239_09750</name>
</gene>
<accession>A0ABP7FBM0</accession>
<keyword evidence="2" id="KW-1133">Transmembrane helix</keyword>
<organism evidence="4 5">
    <name type="scientific">Leifsonella bigeumensis</name>
    <dbReference type="NCBI Taxonomy" id="433643"/>
    <lineage>
        <taxon>Bacteria</taxon>
        <taxon>Bacillati</taxon>
        <taxon>Actinomycetota</taxon>
        <taxon>Actinomycetes</taxon>
        <taxon>Micrococcales</taxon>
        <taxon>Microbacteriaceae</taxon>
        <taxon>Leifsonella</taxon>
    </lineage>
</organism>
<evidence type="ECO:0000256" key="2">
    <source>
        <dbReference type="SAM" id="Phobius"/>
    </source>
</evidence>
<feature type="transmembrane region" description="Helical" evidence="2">
    <location>
        <begin position="34"/>
        <end position="55"/>
    </location>
</feature>
<reference evidence="5" key="1">
    <citation type="journal article" date="2019" name="Int. J. Syst. Evol. Microbiol.">
        <title>The Global Catalogue of Microorganisms (GCM) 10K type strain sequencing project: providing services to taxonomists for standard genome sequencing and annotation.</title>
        <authorList>
            <consortium name="The Broad Institute Genomics Platform"/>
            <consortium name="The Broad Institute Genome Sequencing Center for Infectious Disease"/>
            <person name="Wu L."/>
            <person name="Ma J."/>
        </authorList>
    </citation>
    <scope>NUCLEOTIDE SEQUENCE [LARGE SCALE GENOMIC DNA]</scope>
    <source>
        <strain evidence="5">JCM 16949</strain>
    </source>
</reference>
<name>A0ABP7FBM0_9MICO</name>
<evidence type="ECO:0000313" key="5">
    <source>
        <dbReference type="Proteomes" id="UP001501004"/>
    </source>
</evidence>
<dbReference type="RefSeq" id="WP_344754285.1">
    <property type="nucleotide sequence ID" value="NZ_BAABAE010000002.1"/>
</dbReference>
<feature type="region of interest" description="Disordered" evidence="1">
    <location>
        <begin position="403"/>
        <end position="427"/>
    </location>
</feature>
<evidence type="ECO:0000313" key="4">
    <source>
        <dbReference type="EMBL" id="GAA3735774.1"/>
    </source>
</evidence>
<comment type="caution">
    <text evidence="4">The sequence shown here is derived from an EMBL/GenBank/DDBJ whole genome shotgun (WGS) entry which is preliminary data.</text>
</comment>
<protein>
    <submittedName>
        <fullName evidence="4">DUF4350 domain-containing protein</fullName>
    </submittedName>
</protein>
<dbReference type="Pfam" id="PF14258">
    <property type="entry name" value="DUF4350"/>
    <property type="match status" value="1"/>
</dbReference>
<evidence type="ECO:0000256" key="1">
    <source>
        <dbReference type="SAM" id="MobiDB-lite"/>
    </source>
</evidence>
<dbReference type="EMBL" id="BAABAE010000002">
    <property type="protein sequence ID" value="GAA3735774.1"/>
    <property type="molecule type" value="Genomic_DNA"/>
</dbReference>
<evidence type="ECO:0000259" key="3">
    <source>
        <dbReference type="Pfam" id="PF14258"/>
    </source>
</evidence>
<sequence>MSTTAPPLSPGRPPVATPTVVTPTVREAGRRARYWVIAVIAALVIVVIGFLVMGAGSHGGPPLSPDNAAPEGSMALAEVLRDHGVTVTETDSILATRGAAGTPDDTTIFVVDDGGYLDGDQLRELERLASRLVIMTPGFDQLEALAPEVAQAGTVSGLLEADCELGPVERAGTVTGDGTGFRIIARGADAVGCLDSGDDVHSLVVVNRGQKQVSIVGLRDAFTNGQVADNGNAALALGILGEKPNLVWLLPSIAEANAGPDIAELTPEWIGPVMVLAILTTIAAAFWRGRRLGPLVVENLPVVVRASETMEGRARLYEKSSARLRALDALRIGTIDRLGTLCGLPRSASTDEVIHAVSAAVGRSDPQAASRVAALLRDTAPATDAELVRLSDELLVLERSVASVLRPEPNQSKQAQPRTGENDNHDR</sequence>
<dbReference type="InterPro" id="IPR025646">
    <property type="entry name" value="DUF4350"/>
</dbReference>
<feature type="domain" description="DUF4350" evidence="3">
    <location>
        <begin position="65"/>
        <end position="240"/>
    </location>
</feature>
<proteinExistence type="predicted"/>
<keyword evidence="2" id="KW-0472">Membrane</keyword>